<evidence type="ECO:0000313" key="2">
    <source>
        <dbReference type="Proteomes" id="UP000501690"/>
    </source>
</evidence>
<evidence type="ECO:0000313" key="1">
    <source>
        <dbReference type="EMBL" id="QCE10553.1"/>
    </source>
</evidence>
<organism evidence="1 2">
    <name type="scientific">Vigna unguiculata</name>
    <name type="common">Cowpea</name>
    <dbReference type="NCBI Taxonomy" id="3917"/>
    <lineage>
        <taxon>Eukaryota</taxon>
        <taxon>Viridiplantae</taxon>
        <taxon>Streptophyta</taxon>
        <taxon>Embryophyta</taxon>
        <taxon>Tracheophyta</taxon>
        <taxon>Spermatophyta</taxon>
        <taxon>Magnoliopsida</taxon>
        <taxon>eudicotyledons</taxon>
        <taxon>Gunneridae</taxon>
        <taxon>Pentapetalae</taxon>
        <taxon>rosids</taxon>
        <taxon>fabids</taxon>
        <taxon>Fabales</taxon>
        <taxon>Fabaceae</taxon>
        <taxon>Papilionoideae</taxon>
        <taxon>50 kb inversion clade</taxon>
        <taxon>NPAAA clade</taxon>
        <taxon>indigoferoid/millettioid clade</taxon>
        <taxon>Phaseoleae</taxon>
        <taxon>Vigna</taxon>
    </lineage>
</organism>
<dbReference type="AlphaFoldDB" id="A0A4D6N9P0"/>
<proteinExistence type="predicted"/>
<dbReference type="EMBL" id="CP039354">
    <property type="protein sequence ID" value="QCE10553.1"/>
    <property type="molecule type" value="Genomic_DNA"/>
</dbReference>
<reference evidence="1 2" key="1">
    <citation type="submission" date="2019-04" db="EMBL/GenBank/DDBJ databases">
        <title>An improved genome assembly and genetic linkage map for asparagus bean, Vigna unguiculata ssp. sesquipedialis.</title>
        <authorList>
            <person name="Xia Q."/>
            <person name="Zhang R."/>
            <person name="Dong Y."/>
        </authorList>
    </citation>
    <scope>NUCLEOTIDE SEQUENCE [LARGE SCALE GENOMIC DNA]</scope>
    <source>
        <tissue evidence="1">Leaf</tissue>
    </source>
</reference>
<sequence length="250" mass="27301">MDAQVGEVQVQGAEMEAKVYEVQNEGEVGEMNSDRGGMEAKVCEEDHVREMDGDGEVEVQVGQMEIEVCEVQVEGEVGEMDGEVEQVDPRAQVHEVQCEVAEVEAHEEAADVDIEVEGDIKVEGMSESNASDDSIEANLKIEHAKPVQTVWRNLFTARRHTLNIPTVLGSVVWRSTPCRLAPRDAETSLELLLPGAPARAAKRYDSSETCWFLALIKLSSIVPDILTIVLANCYRLVANKMPPGGTSVPG</sequence>
<name>A0A4D6N9P0_VIGUN</name>
<keyword evidence="2" id="KW-1185">Reference proteome</keyword>
<dbReference type="Proteomes" id="UP000501690">
    <property type="component" value="Linkage Group LG10"/>
</dbReference>
<accession>A0A4D6N9P0</accession>
<gene>
    <name evidence="1" type="ORF">DEO72_LG10g1783</name>
</gene>
<protein>
    <submittedName>
        <fullName evidence="1">Uncharacterized protein</fullName>
    </submittedName>
</protein>